<keyword evidence="2" id="KW-1185">Reference proteome</keyword>
<proteinExistence type="predicted"/>
<dbReference type="EMBL" id="FZQP02005366">
    <property type="protein sequence ID" value="VVD01467.1"/>
    <property type="molecule type" value="Genomic_DNA"/>
</dbReference>
<name>A0A5E4QTX5_9NEOP</name>
<evidence type="ECO:0000313" key="2">
    <source>
        <dbReference type="Proteomes" id="UP000324832"/>
    </source>
</evidence>
<sequence>LATWLTAPKWRISNRH</sequence>
<dbReference type="Proteomes" id="UP000324832">
    <property type="component" value="Unassembled WGS sequence"/>
</dbReference>
<protein>
    <submittedName>
        <fullName evidence="1">Uncharacterized protein</fullName>
    </submittedName>
</protein>
<accession>A0A5E4QTX5</accession>
<gene>
    <name evidence="1" type="ORF">LSINAPIS_LOCUS11886</name>
</gene>
<reference evidence="1 2" key="1">
    <citation type="submission" date="2017-07" db="EMBL/GenBank/DDBJ databases">
        <authorList>
            <person name="Talla V."/>
            <person name="Backstrom N."/>
        </authorList>
    </citation>
    <scope>NUCLEOTIDE SEQUENCE [LARGE SCALE GENOMIC DNA]</scope>
</reference>
<evidence type="ECO:0000313" key="1">
    <source>
        <dbReference type="EMBL" id="VVD01467.1"/>
    </source>
</evidence>
<dbReference type="AlphaFoldDB" id="A0A5E4QTX5"/>
<feature type="non-terminal residue" evidence="1">
    <location>
        <position position="1"/>
    </location>
</feature>
<organism evidence="1 2">
    <name type="scientific">Leptidea sinapis</name>
    <dbReference type="NCBI Taxonomy" id="189913"/>
    <lineage>
        <taxon>Eukaryota</taxon>
        <taxon>Metazoa</taxon>
        <taxon>Ecdysozoa</taxon>
        <taxon>Arthropoda</taxon>
        <taxon>Hexapoda</taxon>
        <taxon>Insecta</taxon>
        <taxon>Pterygota</taxon>
        <taxon>Neoptera</taxon>
        <taxon>Endopterygota</taxon>
        <taxon>Lepidoptera</taxon>
        <taxon>Glossata</taxon>
        <taxon>Ditrysia</taxon>
        <taxon>Papilionoidea</taxon>
        <taxon>Pieridae</taxon>
        <taxon>Dismorphiinae</taxon>
        <taxon>Leptidea</taxon>
    </lineage>
</organism>